<dbReference type="GO" id="GO:0017136">
    <property type="term" value="F:histone deacetylase activity, NAD-dependent"/>
    <property type="evidence" value="ECO:0007669"/>
    <property type="project" value="TreeGrafter"/>
</dbReference>
<dbReference type="Pfam" id="PF02146">
    <property type="entry name" value="SIR2"/>
    <property type="match status" value="1"/>
</dbReference>
<dbReference type="GO" id="GO:0005737">
    <property type="term" value="C:cytoplasm"/>
    <property type="evidence" value="ECO:0007669"/>
    <property type="project" value="UniProtKB-SubCell"/>
</dbReference>
<evidence type="ECO:0000256" key="4">
    <source>
        <dbReference type="PROSITE-ProRule" id="PRU00236"/>
    </source>
</evidence>
<protein>
    <recommendedName>
        <fullName evidence="3">NAD-dependent protein deacylase</fullName>
        <ecNumber evidence="3">2.3.1.286</ecNumber>
    </recommendedName>
    <alternativeName>
        <fullName evidence="3">Regulatory protein SIR2 homolog</fullName>
    </alternativeName>
</protein>
<reference evidence="6 7" key="1">
    <citation type="submission" date="2019-07" db="EMBL/GenBank/DDBJ databases">
        <title>Whole genome shotgun sequence of Kocuria turfanensis NBRC 107627.</title>
        <authorList>
            <person name="Hosoyama A."/>
            <person name="Uohara A."/>
            <person name="Ohji S."/>
            <person name="Ichikawa N."/>
        </authorList>
    </citation>
    <scope>NUCLEOTIDE SEQUENCE [LARGE SCALE GENOMIC DNA]</scope>
    <source>
        <strain evidence="6 7">NBRC 107627</strain>
    </source>
</reference>
<keyword evidence="2 3" id="KW-0520">NAD</keyword>
<dbReference type="HAMAP" id="MF_01121">
    <property type="entry name" value="Sirtuin_ClassIII"/>
    <property type="match status" value="1"/>
</dbReference>
<dbReference type="InterPro" id="IPR029035">
    <property type="entry name" value="DHS-like_NAD/FAD-binding_dom"/>
</dbReference>
<feature type="domain" description="Deacetylase sirtuin-type" evidence="5">
    <location>
        <begin position="1"/>
        <end position="263"/>
    </location>
</feature>
<keyword evidence="7" id="KW-1185">Reference proteome</keyword>
<dbReference type="InterPro" id="IPR027546">
    <property type="entry name" value="Sirtuin_class_III"/>
</dbReference>
<dbReference type="InterPro" id="IPR026590">
    <property type="entry name" value="Ssirtuin_cat_dom"/>
</dbReference>
<evidence type="ECO:0000256" key="1">
    <source>
        <dbReference type="ARBA" id="ARBA00022679"/>
    </source>
</evidence>
<evidence type="ECO:0000256" key="2">
    <source>
        <dbReference type="ARBA" id="ARBA00023027"/>
    </source>
</evidence>
<evidence type="ECO:0000256" key="3">
    <source>
        <dbReference type="HAMAP-Rule" id="MF_01121"/>
    </source>
</evidence>
<comment type="caution">
    <text evidence="3">Lacks conserved residue(s) required for the propagation of feature annotation.</text>
</comment>
<comment type="function">
    <text evidence="3">NAD-dependent lysine deacetylase and desuccinylase that specifically removes acetyl and succinyl groups on target proteins. Modulates the activities of several proteins which are inactive in their acylated form.</text>
</comment>
<feature type="binding site" evidence="3 4">
    <location>
        <position position="164"/>
    </location>
    <ligand>
        <name>Zn(2+)</name>
        <dbReference type="ChEBI" id="CHEBI:29105"/>
    </ligand>
</feature>
<name>A0A512ID29_9MICC</name>
<dbReference type="GO" id="GO:0070403">
    <property type="term" value="F:NAD+ binding"/>
    <property type="evidence" value="ECO:0007669"/>
    <property type="project" value="UniProtKB-UniRule"/>
</dbReference>
<feature type="binding site" evidence="3 4">
    <location>
        <position position="161"/>
    </location>
    <ligand>
        <name>Zn(2+)</name>
        <dbReference type="ChEBI" id="CHEBI:29105"/>
    </ligand>
</feature>
<proteinExistence type="inferred from homology"/>
<organism evidence="6 7">
    <name type="scientific">Kocuria turfanensis</name>
    <dbReference type="NCBI Taxonomy" id="388357"/>
    <lineage>
        <taxon>Bacteria</taxon>
        <taxon>Bacillati</taxon>
        <taxon>Actinomycetota</taxon>
        <taxon>Actinomycetes</taxon>
        <taxon>Micrococcales</taxon>
        <taxon>Micrococcaceae</taxon>
        <taxon>Kocuria</taxon>
    </lineage>
</organism>
<dbReference type="EMBL" id="BJZS01000048">
    <property type="protein sequence ID" value="GEO95602.1"/>
    <property type="molecule type" value="Genomic_DNA"/>
</dbReference>
<feature type="binding site" evidence="3 4">
    <location>
        <position position="130"/>
    </location>
    <ligand>
        <name>Zn(2+)</name>
        <dbReference type="ChEBI" id="CHEBI:29105"/>
    </ligand>
</feature>
<dbReference type="GO" id="GO:0036054">
    <property type="term" value="F:protein-malonyllysine demalonylase activity"/>
    <property type="evidence" value="ECO:0007669"/>
    <property type="project" value="InterPro"/>
</dbReference>
<dbReference type="SUPFAM" id="SSF52467">
    <property type="entry name" value="DHS-like NAD/FAD-binding domain"/>
    <property type="match status" value="1"/>
</dbReference>
<dbReference type="PROSITE" id="PS50305">
    <property type="entry name" value="SIRTUIN"/>
    <property type="match status" value="1"/>
</dbReference>
<dbReference type="Gene3D" id="3.30.1600.10">
    <property type="entry name" value="SIR2/SIRT2 'Small Domain"/>
    <property type="match status" value="1"/>
</dbReference>
<feature type="binding site" evidence="3">
    <location>
        <begin position="227"/>
        <end position="229"/>
    </location>
    <ligand>
        <name>NAD(+)</name>
        <dbReference type="ChEBI" id="CHEBI:57540"/>
    </ligand>
</feature>
<feature type="binding site" evidence="3">
    <location>
        <position position="245"/>
    </location>
    <ligand>
        <name>NAD(+)</name>
        <dbReference type="ChEBI" id="CHEBI:57540"/>
    </ligand>
</feature>
<comment type="caution">
    <text evidence="6">The sequence shown here is derived from an EMBL/GenBank/DDBJ whole genome shotgun (WGS) entry which is preliminary data.</text>
</comment>
<feature type="binding site" evidence="3">
    <location>
        <begin position="101"/>
        <end position="104"/>
    </location>
    <ligand>
        <name>NAD(+)</name>
        <dbReference type="ChEBI" id="CHEBI:57540"/>
    </ligand>
</feature>
<feature type="active site" description="Proton acceptor" evidence="3 4">
    <location>
        <position position="119"/>
    </location>
</feature>
<accession>A0A512ID29</accession>
<dbReference type="CDD" id="cd01412">
    <property type="entry name" value="SIRT5_Af1_CobB"/>
    <property type="match status" value="1"/>
</dbReference>
<comment type="subcellular location">
    <subcellularLocation>
        <location evidence="3">Cytoplasm</location>
    </subcellularLocation>
</comment>
<evidence type="ECO:0000313" key="7">
    <source>
        <dbReference type="Proteomes" id="UP000321103"/>
    </source>
</evidence>
<keyword evidence="3 4" id="KW-0862">Zinc</keyword>
<dbReference type="NCBIfam" id="NF001753">
    <property type="entry name" value="PRK00481.1-3"/>
    <property type="match status" value="1"/>
</dbReference>
<dbReference type="Proteomes" id="UP000321103">
    <property type="component" value="Unassembled WGS sequence"/>
</dbReference>
<dbReference type="GO" id="GO:0008270">
    <property type="term" value="F:zinc ion binding"/>
    <property type="evidence" value="ECO:0007669"/>
    <property type="project" value="UniProtKB-UniRule"/>
</dbReference>
<evidence type="ECO:0000259" key="5">
    <source>
        <dbReference type="PROSITE" id="PS50305"/>
    </source>
</evidence>
<comment type="catalytic activity">
    <reaction evidence="3">
        <text>N(6)-acetyl-L-lysyl-[protein] + NAD(+) + H2O = 2''-O-acetyl-ADP-D-ribose + nicotinamide + L-lysyl-[protein]</text>
        <dbReference type="Rhea" id="RHEA:43636"/>
        <dbReference type="Rhea" id="RHEA-COMP:9752"/>
        <dbReference type="Rhea" id="RHEA-COMP:10731"/>
        <dbReference type="ChEBI" id="CHEBI:15377"/>
        <dbReference type="ChEBI" id="CHEBI:17154"/>
        <dbReference type="ChEBI" id="CHEBI:29969"/>
        <dbReference type="ChEBI" id="CHEBI:57540"/>
        <dbReference type="ChEBI" id="CHEBI:61930"/>
        <dbReference type="ChEBI" id="CHEBI:83767"/>
        <dbReference type="EC" id="2.3.1.286"/>
    </reaction>
</comment>
<dbReference type="STRING" id="388357.GCA_001580365_02145"/>
<dbReference type="InterPro" id="IPR026591">
    <property type="entry name" value="Sirtuin_cat_small_dom_sf"/>
</dbReference>
<dbReference type="EC" id="2.3.1.286" evidence="3"/>
<dbReference type="PANTHER" id="PTHR11085:SF4">
    <property type="entry name" value="NAD-DEPENDENT PROTEIN DEACYLASE"/>
    <property type="match status" value="1"/>
</dbReference>
<dbReference type="GO" id="GO:0036055">
    <property type="term" value="F:protein-succinyllysine desuccinylase activity"/>
    <property type="evidence" value="ECO:0007669"/>
    <property type="project" value="UniProtKB-UniRule"/>
</dbReference>
<feature type="binding site" evidence="3">
    <location>
        <begin position="201"/>
        <end position="203"/>
    </location>
    <ligand>
        <name>NAD(+)</name>
        <dbReference type="ChEBI" id="CHEBI:57540"/>
    </ligand>
</feature>
<dbReference type="InterPro" id="IPR003000">
    <property type="entry name" value="Sirtuin"/>
</dbReference>
<comment type="similarity">
    <text evidence="3">Belongs to the sirtuin family. Class III subfamily.</text>
</comment>
<comment type="cofactor">
    <cofactor evidence="3">
        <name>Zn(2+)</name>
        <dbReference type="ChEBI" id="CHEBI:29105"/>
    </cofactor>
    <text evidence="3">Binds 1 zinc ion per subunit.</text>
</comment>
<dbReference type="PANTHER" id="PTHR11085">
    <property type="entry name" value="NAD-DEPENDENT PROTEIN DEACYLASE SIRTUIN-5, MITOCHONDRIAL-RELATED"/>
    <property type="match status" value="1"/>
</dbReference>
<comment type="catalytic activity">
    <reaction evidence="3">
        <text>N(6)-succinyl-L-lysyl-[protein] + NAD(+) + H2O = 2''-O-succinyl-ADP-D-ribose + nicotinamide + L-lysyl-[protein]</text>
        <dbReference type="Rhea" id="RHEA:47668"/>
        <dbReference type="Rhea" id="RHEA-COMP:9752"/>
        <dbReference type="Rhea" id="RHEA-COMP:11877"/>
        <dbReference type="ChEBI" id="CHEBI:15377"/>
        <dbReference type="ChEBI" id="CHEBI:17154"/>
        <dbReference type="ChEBI" id="CHEBI:29969"/>
        <dbReference type="ChEBI" id="CHEBI:57540"/>
        <dbReference type="ChEBI" id="CHEBI:87830"/>
        <dbReference type="ChEBI" id="CHEBI:87832"/>
    </reaction>
</comment>
<sequence length="271" mass="29167">MDDLDPELLDLARSARTVTVLSGAGMSAESGVPTFRDAGTGLWARWSPEELATPEAWEADPELVWSWYLWRARQLRRLRPNAGHRAIARWAERARVQVVTQNVDDLHERAGSEVLAHLHGSLFAFRCSACGTPFPEALVPGLSPEHPVDLAEPTRERPPVCPACGGAVRPSVVWFGELLPEGALERGADAVAEADLVLVVGTSGLVQPAASLPLVAAGRGIPVVEVNPEDTALTPHADWAVRARSAEALPRLLPEQLPELLSEGNRPAPSR</sequence>
<feature type="binding site" evidence="3 4">
    <location>
        <position position="127"/>
    </location>
    <ligand>
        <name>Zn(2+)</name>
        <dbReference type="ChEBI" id="CHEBI:29105"/>
    </ligand>
</feature>
<evidence type="ECO:0000313" key="6">
    <source>
        <dbReference type="EMBL" id="GEO95602.1"/>
    </source>
</evidence>
<feature type="binding site" evidence="3">
    <location>
        <position position="68"/>
    </location>
    <ligand>
        <name>substrate</name>
    </ligand>
</feature>
<dbReference type="InterPro" id="IPR050134">
    <property type="entry name" value="NAD-dep_sirtuin_deacylases"/>
</dbReference>
<keyword evidence="1" id="KW-0808">Transferase</keyword>
<gene>
    <name evidence="6" type="primary">sir2</name>
    <name evidence="3" type="synonym">cobB</name>
    <name evidence="6" type="ORF">KTU01_17250</name>
</gene>
<dbReference type="AlphaFoldDB" id="A0A512ID29"/>
<comment type="domain">
    <text evidence="3">2 residues (Tyr-68 and Arg-71) present in a large hydrophobic pocket are probably involved in substrate specificity. They are important for desuccinylation activity, but dispensable for deacetylation activity.</text>
</comment>
<keyword evidence="3 4" id="KW-0479">Metal-binding</keyword>
<feature type="binding site" evidence="3">
    <location>
        <position position="71"/>
    </location>
    <ligand>
        <name>substrate</name>
    </ligand>
</feature>
<keyword evidence="3" id="KW-0963">Cytoplasm</keyword>
<dbReference type="Gene3D" id="3.40.50.1220">
    <property type="entry name" value="TPP-binding domain"/>
    <property type="match status" value="1"/>
</dbReference>
<dbReference type="RefSeq" id="WP_062737006.1">
    <property type="nucleotide sequence ID" value="NZ_BJZS01000048.1"/>
</dbReference>